<evidence type="ECO:0000313" key="1">
    <source>
        <dbReference type="EMBL" id="MDM5439350.1"/>
    </source>
</evidence>
<sequence>MENVVGLARKHKDTLVVNGVAFLVAKALSQSILDCLEVDSVKGVSNERMTIFQFI</sequence>
<dbReference type="RefSeq" id="WP_289359570.1">
    <property type="nucleotide sequence ID" value="NZ_JAUCFG010000002.1"/>
</dbReference>
<keyword evidence="2" id="KW-1185">Reference proteome</keyword>
<proteinExistence type="predicted"/>
<accession>A0ABT7R8V2</accession>
<dbReference type="EMBL" id="JAUCFG010000002">
    <property type="protein sequence ID" value="MDM5439350.1"/>
    <property type="molecule type" value="Genomic_DNA"/>
</dbReference>
<gene>
    <name evidence="1" type="ORF">QUG02_14735</name>
</gene>
<protein>
    <submittedName>
        <fullName evidence="1">Uncharacterized protein</fullName>
    </submittedName>
</protein>
<comment type="caution">
    <text evidence="1">The sequence shown here is derived from an EMBL/GenBank/DDBJ whole genome shotgun (WGS) entry which is preliminary data.</text>
</comment>
<reference evidence="1 2" key="1">
    <citation type="submission" date="2023-06" db="EMBL/GenBank/DDBJ databases">
        <title>Comparative genomics of Bacillaceae isolates and their secondary metabolite potential.</title>
        <authorList>
            <person name="Song L."/>
            <person name="Nielsen L.J."/>
            <person name="Mohite O."/>
            <person name="Xu X."/>
            <person name="Weber T."/>
            <person name="Kovacs A.T."/>
        </authorList>
    </citation>
    <scope>NUCLEOTIDE SEQUENCE [LARGE SCALE GENOMIC DNA]</scope>
    <source>
        <strain evidence="1 2">DX2.1</strain>
    </source>
</reference>
<evidence type="ECO:0000313" key="2">
    <source>
        <dbReference type="Proteomes" id="UP001224139"/>
    </source>
</evidence>
<dbReference type="Proteomes" id="UP001224139">
    <property type="component" value="Unassembled WGS sequence"/>
</dbReference>
<organism evidence="1 2">
    <name type="scientific">Bacillus hominis</name>
    <dbReference type="NCBI Taxonomy" id="2817478"/>
    <lineage>
        <taxon>Bacteria</taxon>
        <taxon>Bacillati</taxon>
        <taxon>Bacillota</taxon>
        <taxon>Bacilli</taxon>
        <taxon>Bacillales</taxon>
        <taxon>Bacillaceae</taxon>
        <taxon>Bacillus</taxon>
        <taxon>Bacillus cereus group</taxon>
    </lineage>
</organism>
<name>A0ABT7R8V2_9BACI</name>